<comment type="caution">
    <text evidence="1">The sequence shown here is derived from an EMBL/GenBank/DDBJ whole genome shotgun (WGS) entry which is preliminary data.</text>
</comment>
<keyword evidence="2" id="KW-1185">Reference proteome</keyword>
<protein>
    <submittedName>
        <fullName evidence="1">Uncharacterized protein</fullName>
    </submittedName>
</protein>
<sequence>MGKGVDHLPISFFLIRSEPVVSIVLQIHCHREASNFLGLKLSNSFKPWGRALSNSSNRKSSLRKEEGFFNC</sequence>
<gene>
    <name evidence="1" type="ORF">A946_10300</name>
</gene>
<evidence type="ECO:0000313" key="1">
    <source>
        <dbReference type="EMBL" id="KIE58020.1"/>
    </source>
</evidence>
<accession>A0ABR4ZUT3</accession>
<reference evidence="1 2" key="1">
    <citation type="submission" date="2014-08" db="EMBL/GenBank/DDBJ databases">
        <title>Methylacidiphilum kamchatkense strain Kam1 draft genome sequence.</title>
        <authorList>
            <person name="Birkeland N.-K."/>
            <person name="Erikstad H.A."/>
        </authorList>
    </citation>
    <scope>NUCLEOTIDE SEQUENCE [LARGE SCALE GENOMIC DNA]</scope>
    <source>
        <strain evidence="1 2">Kam1</strain>
    </source>
</reference>
<evidence type="ECO:0000313" key="2">
    <source>
        <dbReference type="Proteomes" id="UP000031594"/>
    </source>
</evidence>
<dbReference type="Proteomes" id="UP000031594">
    <property type="component" value="Unassembled WGS sequence"/>
</dbReference>
<dbReference type="EMBL" id="JQNX01000008">
    <property type="protein sequence ID" value="KIE58020.1"/>
    <property type="molecule type" value="Genomic_DNA"/>
</dbReference>
<name>A0ABR4ZUT3_9BACT</name>
<proteinExistence type="predicted"/>
<organism evidence="1 2">
    <name type="scientific">Methylacidiphilum kamchatkense Kam1</name>
    <dbReference type="NCBI Taxonomy" id="1202785"/>
    <lineage>
        <taxon>Bacteria</taxon>
        <taxon>Pseudomonadati</taxon>
        <taxon>Verrucomicrobiota</taxon>
        <taxon>Methylacidiphilae</taxon>
        <taxon>Methylacidiphilales</taxon>
        <taxon>Methylacidiphilaceae</taxon>
        <taxon>Methylacidiphilum (ex Ratnadevi et al. 2023)</taxon>
    </lineage>
</organism>